<keyword evidence="4" id="KW-1185">Reference proteome</keyword>
<dbReference type="SUPFAM" id="SSF52096">
    <property type="entry name" value="ClpP/crotonase"/>
    <property type="match status" value="1"/>
</dbReference>
<dbReference type="AlphaFoldDB" id="A0A6A6DD93"/>
<dbReference type="GO" id="GO:0051750">
    <property type="term" value="F:delta(3,5)-delta(2,4)-dienoyl-CoA isomerase activity"/>
    <property type="evidence" value="ECO:0007669"/>
    <property type="project" value="TreeGrafter"/>
</dbReference>
<dbReference type="OrthoDB" id="14970at2759"/>
<organism evidence="3 4">
    <name type="scientific">Zopfia rhizophila CBS 207.26</name>
    <dbReference type="NCBI Taxonomy" id="1314779"/>
    <lineage>
        <taxon>Eukaryota</taxon>
        <taxon>Fungi</taxon>
        <taxon>Dikarya</taxon>
        <taxon>Ascomycota</taxon>
        <taxon>Pezizomycotina</taxon>
        <taxon>Dothideomycetes</taxon>
        <taxon>Dothideomycetes incertae sedis</taxon>
        <taxon>Zopfiaceae</taxon>
        <taxon>Zopfia</taxon>
    </lineage>
</organism>
<dbReference type="Gene3D" id="3.90.226.10">
    <property type="entry name" value="2-enoyl-CoA Hydratase, Chain A, domain 1"/>
    <property type="match status" value="1"/>
</dbReference>
<evidence type="ECO:0000313" key="3">
    <source>
        <dbReference type="EMBL" id="KAF2176438.1"/>
    </source>
</evidence>
<evidence type="ECO:0000256" key="1">
    <source>
        <dbReference type="ARBA" id="ARBA00005254"/>
    </source>
</evidence>
<dbReference type="InterPro" id="IPR029045">
    <property type="entry name" value="ClpP/crotonase-like_dom_sf"/>
</dbReference>
<protein>
    <recommendedName>
        <fullName evidence="5">ClpP/crotonase</fullName>
    </recommendedName>
</protein>
<proteinExistence type="inferred from homology"/>
<accession>A0A6A6DD93</accession>
<keyword evidence="2" id="KW-0843">Virulence</keyword>
<reference evidence="3" key="1">
    <citation type="journal article" date="2020" name="Stud. Mycol.">
        <title>101 Dothideomycetes genomes: a test case for predicting lifestyles and emergence of pathogens.</title>
        <authorList>
            <person name="Haridas S."/>
            <person name="Albert R."/>
            <person name="Binder M."/>
            <person name="Bloem J."/>
            <person name="Labutti K."/>
            <person name="Salamov A."/>
            <person name="Andreopoulos B."/>
            <person name="Baker S."/>
            <person name="Barry K."/>
            <person name="Bills G."/>
            <person name="Bluhm B."/>
            <person name="Cannon C."/>
            <person name="Castanera R."/>
            <person name="Culley D."/>
            <person name="Daum C."/>
            <person name="Ezra D."/>
            <person name="Gonzalez J."/>
            <person name="Henrissat B."/>
            <person name="Kuo A."/>
            <person name="Liang C."/>
            <person name="Lipzen A."/>
            <person name="Lutzoni F."/>
            <person name="Magnuson J."/>
            <person name="Mondo S."/>
            <person name="Nolan M."/>
            <person name="Ohm R."/>
            <person name="Pangilinan J."/>
            <person name="Park H.-J."/>
            <person name="Ramirez L."/>
            <person name="Alfaro M."/>
            <person name="Sun H."/>
            <person name="Tritt A."/>
            <person name="Yoshinaga Y."/>
            <person name="Zwiers L.-H."/>
            <person name="Turgeon B."/>
            <person name="Goodwin S."/>
            <person name="Spatafora J."/>
            <person name="Crous P."/>
            <person name="Grigoriev I."/>
        </authorList>
    </citation>
    <scope>NUCLEOTIDE SEQUENCE</scope>
    <source>
        <strain evidence="3">CBS 207.26</strain>
    </source>
</reference>
<evidence type="ECO:0008006" key="5">
    <source>
        <dbReference type="Google" id="ProtNLM"/>
    </source>
</evidence>
<dbReference type="PANTHER" id="PTHR43149">
    <property type="entry name" value="ENOYL-COA HYDRATASE"/>
    <property type="match status" value="1"/>
</dbReference>
<comment type="similarity">
    <text evidence="1">Belongs to the enoyl-CoA hydratase/isomerase family.</text>
</comment>
<dbReference type="InterPro" id="IPR001753">
    <property type="entry name" value="Enoyl-CoA_hydra/iso"/>
</dbReference>
<dbReference type="EMBL" id="ML994709">
    <property type="protein sequence ID" value="KAF2176438.1"/>
    <property type="molecule type" value="Genomic_DNA"/>
</dbReference>
<dbReference type="CDD" id="cd06558">
    <property type="entry name" value="crotonase-like"/>
    <property type="match status" value="1"/>
</dbReference>
<dbReference type="InterPro" id="IPR045002">
    <property type="entry name" value="Ech1-like"/>
</dbReference>
<gene>
    <name evidence="3" type="ORF">K469DRAFT_699990</name>
</gene>
<evidence type="ECO:0000256" key="2">
    <source>
        <dbReference type="ARBA" id="ARBA00023026"/>
    </source>
</evidence>
<dbReference type="PANTHER" id="PTHR43149:SF1">
    <property type="entry name" value="DELTA(3,5)-DELTA(2,4)-DIENOYL-COA ISOMERASE, MITOCHONDRIAL"/>
    <property type="match status" value="1"/>
</dbReference>
<name>A0A6A6DD93_9PEZI</name>
<dbReference type="GO" id="GO:0005739">
    <property type="term" value="C:mitochondrion"/>
    <property type="evidence" value="ECO:0007669"/>
    <property type="project" value="TreeGrafter"/>
</dbReference>
<evidence type="ECO:0000313" key="4">
    <source>
        <dbReference type="Proteomes" id="UP000800200"/>
    </source>
</evidence>
<sequence length="99" mass="10745">MSQSNNYGSYKYFLVTSPSAYIVHVEINRPSKLNAISTAVWQEFGQLFHQLSRDPDVRAVVLSGAGERAFTSGLDVQAASQEPVLAGSDDVDVARRAKG</sequence>
<dbReference type="Pfam" id="PF00378">
    <property type="entry name" value="ECH_1"/>
    <property type="match status" value="1"/>
</dbReference>
<dbReference type="Proteomes" id="UP000800200">
    <property type="component" value="Unassembled WGS sequence"/>
</dbReference>